<gene>
    <name evidence="3" type="ORF">FNF29_06313</name>
</gene>
<dbReference type="EMBL" id="VLTN01000047">
    <property type="protein sequence ID" value="KAA0149022.1"/>
    <property type="molecule type" value="Genomic_DNA"/>
</dbReference>
<evidence type="ECO:0000313" key="4">
    <source>
        <dbReference type="Proteomes" id="UP000323011"/>
    </source>
</evidence>
<feature type="transmembrane region" description="Helical" evidence="2">
    <location>
        <begin position="184"/>
        <end position="204"/>
    </location>
</feature>
<dbReference type="InterPro" id="IPR011701">
    <property type="entry name" value="MFS"/>
</dbReference>
<evidence type="ECO:0000256" key="2">
    <source>
        <dbReference type="SAM" id="Phobius"/>
    </source>
</evidence>
<keyword evidence="2" id="KW-0812">Transmembrane</keyword>
<dbReference type="Gene3D" id="1.20.1250.20">
    <property type="entry name" value="MFS general substrate transporter like domains"/>
    <property type="match status" value="2"/>
</dbReference>
<feature type="compositionally biased region" description="Polar residues" evidence="1">
    <location>
        <begin position="706"/>
        <end position="715"/>
    </location>
</feature>
<feature type="compositionally biased region" description="Low complexity" evidence="1">
    <location>
        <begin position="674"/>
        <end position="684"/>
    </location>
</feature>
<feature type="region of interest" description="Disordered" evidence="1">
    <location>
        <begin position="674"/>
        <end position="715"/>
    </location>
</feature>
<dbReference type="AlphaFoldDB" id="A0A5A8C7G6"/>
<dbReference type="InterPro" id="IPR036259">
    <property type="entry name" value="MFS_trans_sf"/>
</dbReference>
<proteinExistence type="predicted"/>
<dbReference type="PANTHER" id="PTHR11360:SF317">
    <property type="entry name" value="MAJOR FACILITATOR SUPERFAMILY (MFS) PROFILE DOMAIN-CONTAINING PROTEIN-RELATED"/>
    <property type="match status" value="1"/>
</dbReference>
<dbReference type="Pfam" id="PF07690">
    <property type="entry name" value="MFS_1"/>
    <property type="match status" value="1"/>
</dbReference>
<accession>A0A5A8C7G6</accession>
<feature type="transmembrane region" description="Helical" evidence="2">
    <location>
        <begin position="159"/>
        <end position="178"/>
    </location>
</feature>
<keyword evidence="4" id="KW-1185">Reference proteome</keyword>
<comment type="caution">
    <text evidence="3">The sequence shown here is derived from an EMBL/GenBank/DDBJ whole genome shotgun (WGS) entry which is preliminary data.</text>
</comment>
<keyword evidence="2" id="KW-1133">Transmembrane helix</keyword>
<dbReference type="PANTHER" id="PTHR11360">
    <property type="entry name" value="MONOCARBOXYLATE TRANSPORTER"/>
    <property type="match status" value="1"/>
</dbReference>
<feature type="transmembrane region" description="Helical" evidence="2">
    <location>
        <begin position="211"/>
        <end position="229"/>
    </location>
</feature>
<name>A0A5A8C7G6_CAFRO</name>
<dbReference type="InterPro" id="IPR050327">
    <property type="entry name" value="Proton-linked_MCT"/>
</dbReference>
<dbReference type="OMA" id="FLTHMCI"/>
<dbReference type="Proteomes" id="UP000323011">
    <property type="component" value="Unassembled WGS sequence"/>
</dbReference>
<sequence>MRSAARHVFVRAESLSVPAARFSTGKAAARALRGMTGGKWRPSASRRVAAGPAFLARGMAAQSGGEEDKGPQQTTAEPVQGLMERVTARLVAVFGGDKERASASGPGVRWAMMAPAFLTHMCIGHPYAWSVMSSPLTRELGVVAASAADWSLAQATLPISLVFAAQGVAAAVAGPWLANIGPRASMMIAAACFSGGLGLSALGVAMHSLPLLYLGYGVLGGTGVGLGYTPPIQTLISWFPDRRGLASGVTIAGFGSGALVFAPAAQWLMAKFQQPPEFAGSPSTTALVEKDGLTFVSEAGGKLREVVEATSASLAEAGLATLDAGYYYVGTGTTGVAESLAVFGGAYGAIMAASALAIRTPWRGFDPAQFDKAPGADAAGAAGSDSKPAPAAGATAAPLGNVNPATVLRTPQFWMLGTTFFAVAAGGIALLSVAKPLVRDVFVSSGAATAGFASTFLLLLSAGNLAGRLGWAAFSDKVGRRNTFILFTAGSIPLYLTAPWLVSQVIENNSTAALATFAASCTLAISFMGGTYALLPAYESDLFGTKHVGANHGRMLLASTAAAMAGPSALMALRERASSAAIDDLLTKADPAAFADRFRAPIEDAGRLLEAKRLTLSSLLEVCPPGTPDPTPFLYDSTMHTMAGVMVAATAAHLLVRPVNPKFFEEQQATARALEAEAAATTAAGDKPTEGTPAEGTPAEGKAASATAQSENKSA</sequence>
<evidence type="ECO:0008006" key="5">
    <source>
        <dbReference type="Google" id="ProtNLM"/>
    </source>
</evidence>
<feature type="transmembrane region" description="Helical" evidence="2">
    <location>
        <begin position="413"/>
        <end position="434"/>
    </location>
</feature>
<feature type="transmembrane region" description="Helical" evidence="2">
    <location>
        <begin position="340"/>
        <end position="358"/>
    </location>
</feature>
<keyword evidence="2" id="KW-0472">Membrane</keyword>
<evidence type="ECO:0000313" key="3">
    <source>
        <dbReference type="EMBL" id="KAA0149022.1"/>
    </source>
</evidence>
<reference evidence="3 4" key="1">
    <citation type="submission" date="2019-07" db="EMBL/GenBank/DDBJ databases">
        <title>Genomes of Cafeteria roenbergensis.</title>
        <authorList>
            <person name="Fischer M.G."/>
            <person name="Hackl T."/>
            <person name="Roman M."/>
        </authorList>
    </citation>
    <scope>NUCLEOTIDE SEQUENCE [LARGE SCALE GENOMIC DNA]</scope>
    <source>
        <strain evidence="3 4">BVI</strain>
    </source>
</reference>
<evidence type="ECO:0000256" key="1">
    <source>
        <dbReference type="SAM" id="MobiDB-lite"/>
    </source>
</evidence>
<organism evidence="3 4">
    <name type="scientific">Cafeteria roenbergensis</name>
    <name type="common">Marine flagellate</name>
    <dbReference type="NCBI Taxonomy" id="33653"/>
    <lineage>
        <taxon>Eukaryota</taxon>
        <taxon>Sar</taxon>
        <taxon>Stramenopiles</taxon>
        <taxon>Bigyra</taxon>
        <taxon>Opalozoa</taxon>
        <taxon>Bicosoecida</taxon>
        <taxon>Cafeteriaceae</taxon>
        <taxon>Cafeteria</taxon>
    </lineage>
</organism>
<feature type="transmembrane region" description="Helical" evidence="2">
    <location>
        <begin position="514"/>
        <end position="535"/>
    </location>
</feature>
<feature type="transmembrane region" description="Helical" evidence="2">
    <location>
        <begin position="441"/>
        <end position="463"/>
    </location>
</feature>
<feature type="transmembrane region" description="Helical" evidence="2">
    <location>
        <begin position="483"/>
        <end position="502"/>
    </location>
</feature>
<feature type="transmembrane region" description="Helical" evidence="2">
    <location>
        <begin position="249"/>
        <end position="269"/>
    </location>
</feature>
<feature type="region of interest" description="Disordered" evidence="1">
    <location>
        <begin position="376"/>
        <end position="395"/>
    </location>
</feature>
<dbReference type="GO" id="GO:0022857">
    <property type="term" value="F:transmembrane transporter activity"/>
    <property type="evidence" value="ECO:0007669"/>
    <property type="project" value="InterPro"/>
</dbReference>
<protein>
    <recommendedName>
        <fullName evidence="5">Major facilitator superfamily (MFS) profile domain-containing protein</fullName>
    </recommendedName>
</protein>
<dbReference type="SUPFAM" id="SSF103473">
    <property type="entry name" value="MFS general substrate transporter"/>
    <property type="match status" value="1"/>
</dbReference>